<evidence type="ECO:0000313" key="3">
    <source>
        <dbReference type="Proteomes" id="UP000281955"/>
    </source>
</evidence>
<evidence type="ECO:0000256" key="1">
    <source>
        <dbReference type="SAM" id="MobiDB-lite"/>
    </source>
</evidence>
<name>A0A420XTR9_9ACTN</name>
<dbReference type="EMBL" id="RBWV01000009">
    <property type="protein sequence ID" value="RKS80131.1"/>
    <property type="molecule type" value="Genomic_DNA"/>
</dbReference>
<feature type="compositionally biased region" description="Basic and acidic residues" evidence="1">
    <location>
        <begin position="114"/>
        <end position="130"/>
    </location>
</feature>
<keyword evidence="3" id="KW-1185">Reference proteome</keyword>
<evidence type="ECO:0008006" key="4">
    <source>
        <dbReference type="Google" id="ProtNLM"/>
    </source>
</evidence>
<evidence type="ECO:0000313" key="2">
    <source>
        <dbReference type="EMBL" id="RKS80131.1"/>
    </source>
</evidence>
<gene>
    <name evidence="2" type="ORF">CLV35_0552</name>
</gene>
<reference evidence="2 3" key="1">
    <citation type="submission" date="2018-10" db="EMBL/GenBank/DDBJ databases">
        <title>Genomic Encyclopedia of Archaeal and Bacterial Type Strains, Phase II (KMG-II): from individual species to whole genera.</title>
        <authorList>
            <person name="Goeker M."/>
        </authorList>
    </citation>
    <scope>NUCLEOTIDE SEQUENCE [LARGE SCALE GENOMIC DNA]</scope>
    <source>
        <strain evidence="2 3">RP-AC37</strain>
    </source>
</reference>
<dbReference type="RefSeq" id="WP_121191862.1">
    <property type="nucleotide sequence ID" value="NZ_RBWV01000009.1"/>
</dbReference>
<proteinExistence type="predicted"/>
<feature type="region of interest" description="Disordered" evidence="1">
    <location>
        <begin position="114"/>
        <end position="146"/>
    </location>
</feature>
<protein>
    <recommendedName>
        <fullName evidence="4">Flagellar FliJ protein</fullName>
    </recommendedName>
</protein>
<dbReference type="Proteomes" id="UP000281955">
    <property type="component" value="Unassembled WGS sequence"/>
</dbReference>
<organism evidence="2 3">
    <name type="scientific">Motilibacter peucedani</name>
    <dbReference type="NCBI Taxonomy" id="598650"/>
    <lineage>
        <taxon>Bacteria</taxon>
        <taxon>Bacillati</taxon>
        <taxon>Actinomycetota</taxon>
        <taxon>Actinomycetes</taxon>
        <taxon>Motilibacterales</taxon>
        <taxon>Motilibacteraceae</taxon>
        <taxon>Motilibacter</taxon>
    </lineage>
</organism>
<sequence length="146" mass="15618">MARRSPLATLLRVRRIQEDIARAEVVTARALAVLAEENAAAREAAATRSGPVDGDPRTFVASLVAGRSYAADAFAARRRAVEARATVDTRLAVWSEAAGRAEGVDRVVTRHETEARAAEEAADAAERDDLASVARRRRAAAEQDPS</sequence>
<dbReference type="AlphaFoldDB" id="A0A420XTR9"/>
<comment type="caution">
    <text evidence="2">The sequence shown here is derived from an EMBL/GenBank/DDBJ whole genome shotgun (WGS) entry which is preliminary data.</text>
</comment>
<dbReference type="InParanoid" id="A0A420XTR9"/>
<accession>A0A420XTR9</accession>